<dbReference type="InterPro" id="IPR050121">
    <property type="entry name" value="Cytochrome_P450_monoxygenase"/>
</dbReference>
<feature type="signal peptide" evidence="9">
    <location>
        <begin position="1"/>
        <end position="17"/>
    </location>
</feature>
<protein>
    <submittedName>
        <fullName evidence="10">Benzoate 4-monooxygenase cytochrome P450</fullName>
    </submittedName>
</protein>
<sequence length="515" mass="59214">MAFIILMVLAVVSYNLTIHPLASVPGPFWARASGIPSWYHAKGGIRHIWLLQLFRKYGNIIRPAPNLVLFCDPEADKVIYSNKSNVRRSDFYRVLKRKEDENMPLNIVDVSEHAARRKLLNLAFIEKSLRPASRFIIMHVDRWHQIILDEDDGADNWTRPRDLASNFDELVFDILGDICFGKSFDLKEPGDNPMKAIPHTLTEYMRFYYPFCRSPFLSLLSWIKPRGFDWLINFVAPPLVHQYNKFVHNTIGNRIALQKDQEDLPEEERRQDMFYFLYEAINLGRSSGFITYNEGDLRADCGLLMIAGSDKTSLTLSSLFFYLSGNPIVYRKLVDEIRATFDSVQDVAYGPKLTGCIYLRACIDEVMRLTPVIPCEPPRQVLAGGIEIMRTHYVAGTTVGTVPWANGRNEEVYGDASVFRPERWIVDKISVTEEEVARLKANFRPFLSGPGVCPGKNLALMEMMIIVSRTLHRFELRRVPGSNRGGDDDYHYQLEDVYVTARQGPDVQFRRRRES</sequence>
<dbReference type="InterPro" id="IPR002401">
    <property type="entry name" value="Cyt_P450_E_grp-I"/>
</dbReference>
<dbReference type="CDD" id="cd11061">
    <property type="entry name" value="CYP67-like"/>
    <property type="match status" value="1"/>
</dbReference>
<evidence type="ECO:0000313" key="11">
    <source>
        <dbReference type="Proteomes" id="UP000800093"/>
    </source>
</evidence>
<keyword evidence="7" id="KW-0503">Monooxygenase</keyword>
<keyword evidence="11" id="KW-1185">Reference proteome</keyword>
<dbReference type="PANTHER" id="PTHR24305">
    <property type="entry name" value="CYTOCHROME P450"/>
    <property type="match status" value="1"/>
</dbReference>
<dbReference type="PRINTS" id="PR00385">
    <property type="entry name" value="P450"/>
</dbReference>
<dbReference type="GO" id="GO:0004497">
    <property type="term" value="F:monooxygenase activity"/>
    <property type="evidence" value="ECO:0007669"/>
    <property type="project" value="UniProtKB-KW"/>
</dbReference>
<dbReference type="OrthoDB" id="1470350at2759"/>
<evidence type="ECO:0000256" key="9">
    <source>
        <dbReference type="SAM" id="SignalP"/>
    </source>
</evidence>
<gene>
    <name evidence="10" type="ORF">CC78DRAFT_605158</name>
</gene>
<reference evidence="11" key="1">
    <citation type="journal article" date="2020" name="Stud. Mycol.">
        <title>101 Dothideomycetes genomes: A test case for predicting lifestyles and emergence of pathogens.</title>
        <authorList>
            <person name="Haridas S."/>
            <person name="Albert R."/>
            <person name="Binder M."/>
            <person name="Bloem J."/>
            <person name="LaButti K."/>
            <person name="Salamov A."/>
            <person name="Andreopoulos B."/>
            <person name="Baker S."/>
            <person name="Barry K."/>
            <person name="Bills G."/>
            <person name="Bluhm B."/>
            <person name="Cannon C."/>
            <person name="Castanera R."/>
            <person name="Culley D."/>
            <person name="Daum C."/>
            <person name="Ezra D."/>
            <person name="Gonzalez J."/>
            <person name="Henrissat B."/>
            <person name="Kuo A."/>
            <person name="Liang C."/>
            <person name="Lipzen A."/>
            <person name="Lutzoni F."/>
            <person name="Magnuson J."/>
            <person name="Mondo S."/>
            <person name="Nolan M."/>
            <person name="Ohm R."/>
            <person name="Pangilinan J."/>
            <person name="Park H.-J."/>
            <person name="Ramirez L."/>
            <person name="Alfaro M."/>
            <person name="Sun H."/>
            <person name="Tritt A."/>
            <person name="Yoshinaga Y."/>
            <person name="Zwiers L.-H."/>
            <person name="Turgeon B."/>
            <person name="Goodwin S."/>
            <person name="Spatafora J."/>
            <person name="Crous P."/>
            <person name="Grigoriev I."/>
        </authorList>
    </citation>
    <scope>NUCLEOTIDE SEQUENCE [LARGE SCALE GENOMIC DNA]</scope>
    <source>
        <strain evidence="11">CBS 304.66</strain>
    </source>
</reference>
<keyword evidence="3 8" id="KW-0349">Heme</keyword>
<keyword evidence="5" id="KW-0560">Oxidoreductase</keyword>
<dbReference type="PANTHER" id="PTHR24305:SF237">
    <property type="entry name" value="CYTOCHROME P450 MONOOXYGENASE ATNE-RELATED"/>
    <property type="match status" value="1"/>
</dbReference>
<keyword evidence="6 8" id="KW-0408">Iron</keyword>
<comment type="cofactor">
    <cofactor evidence="1 8">
        <name>heme</name>
        <dbReference type="ChEBI" id="CHEBI:30413"/>
    </cofactor>
</comment>
<keyword evidence="9" id="KW-0732">Signal</keyword>
<evidence type="ECO:0000313" key="10">
    <source>
        <dbReference type="EMBL" id="KAF2262887.1"/>
    </source>
</evidence>
<feature type="binding site" description="axial binding residue" evidence="8">
    <location>
        <position position="453"/>
    </location>
    <ligand>
        <name>heme</name>
        <dbReference type="ChEBI" id="CHEBI:30413"/>
    </ligand>
    <ligandPart>
        <name>Fe</name>
        <dbReference type="ChEBI" id="CHEBI:18248"/>
    </ligandPart>
</feature>
<evidence type="ECO:0000256" key="5">
    <source>
        <dbReference type="ARBA" id="ARBA00023002"/>
    </source>
</evidence>
<dbReference type="Gene3D" id="1.10.630.10">
    <property type="entry name" value="Cytochrome P450"/>
    <property type="match status" value="1"/>
</dbReference>
<dbReference type="AlphaFoldDB" id="A0A9P4N1Y8"/>
<organism evidence="10 11">
    <name type="scientific">Lojkania enalia</name>
    <dbReference type="NCBI Taxonomy" id="147567"/>
    <lineage>
        <taxon>Eukaryota</taxon>
        <taxon>Fungi</taxon>
        <taxon>Dikarya</taxon>
        <taxon>Ascomycota</taxon>
        <taxon>Pezizomycotina</taxon>
        <taxon>Dothideomycetes</taxon>
        <taxon>Pleosporomycetidae</taxon>
        <taxon>Pleosporales</taxon>
        <taxon>Pleosporales incertae sedis</taxon>
        <taxon>Lojkania</taxon>
    </lineage>
</organism>
<comment type="similarity">
    <text evidence="2">Belongs to the cytochrome P450 family.</text>
</comment>
<accession>A0A9P4N1Y8</accession>
<dbReference type="GO" id="GO:0016705">
    <property type="term" value="F:oxidoreductase activity, acting on paired donors, with incorporation or reduction of molecular oxygen"/>
    <property type="evidence" value="ECO:0007669"/>
    <property type="project" value="InterPro"/>
</dbReference>
<dbReference type="InterPro" id="IPR036396">
    <property type="entry name" value="Cyt_P450_sf"/>
</dbReference>
<dbReference type="PRINTS" id="PR00463">
    <property type="entry name" value="EP450I"/>
</dbReference>
<evidence type="ECO:0000256" key="3">
    <source>
        <dbReference type="ARBA" id="ARBA00022617"/>
    </source>
</evidence>
<evidence type="ECO:0000256" key="6">
    <source>
        <dbReference type="ARBA" id="ARBA00023004"/>
    </source>
</evidence>
<dbReference type="InterPro" id="IPR001128">
    <property type="entry name" value="Cyt_P450"/>
</dbReference>
<keyword evidence="4 8" id="KW-0479">Metal-binding</keyword>
<dbReference type="SUPFAM" id="SSF48264">
    <property type="entry name" value="Cytochrome P450"/>
    <property type="match status" value="1"/>
</dbReference>
<comment type="caution">
    <text evidence="10">The sequence shown here is derived from an EMBL/GenBank/DDBJ whole genome shotgun (WGS) entry which is preliminary data.</text>
</comment>
<evidence type="ECO:0000256" key="8">
    <source>
        <dbReference type="PIRSR" id="PIRSR602401-1"/>
    </source>
</evidence>
<name>A0A9P4N1Y8_9PLEO</name>
<proteinExistence type="inferred from homology"/>
<dbReference type="EMBL" id="ML986634">
    <property type="protein sequence ID" value="KAF2262887.1"/>
    <property type="molecule type" value="Genomic_DNA"/>
</dbReference>
<dbReference type="GO" id="GO:0005506">
    <property type="term" value="F:iron ion binding"/>
    <property type="evidence" value="ECO:0007669"/>
    <property type="project" value="InterPro"/>
</dbReference>
<dbReference type="Pfam" id="PF00067">
    <property type="entry name" value="p450"/>
    <property type="match status" value="1"/>
</dbReference>
<evidence type="ECO:0000256" key="1">
    <source>
        <dbReference type="ARBA" id="ARBA00001971"/>
    </source>
</evidence>
<feature type="chain" id="PRO_5040454023" evidence="9">
    <location>
        <begin position="18"/>
        <end position="515"/>
    </location>
</feature>
<dbReference type="Proteomes" id="UP000800093">
    <property type="component" value="Unassembled WGS sequence"/>
</dbReference>
<evidence type="ECO:0000256" key="7">
    <source>
        <dbReference type="ARBA" id="ARBA00023033"/>
    </source>
</evidence>
<evidence type="ECO:0000256" key="4">
    <source>
        <dbReference type="ARBA" id="ARBA00022723"/>
    </source>
</evidence>
<dbReference type="GO" id="GO:0020037">
    <property type="term" value="F:heme binding"/>
    <property type="evidence" value="ECO:0007669"/>
    <property type="project" value="InterPro"/>
</dbReference>
<evidence type="ECO:0000256" key="2">
    <source>
        <dbReference type="ARBA" id="ARBA00010617"/>
    </source>
</evidence>